<evidence type="ECO:0000256" key="2">
    <source>
        <dbReference type="ARBA" id="ARBA00007520"/>
    </source>
</evidence>
<feature type="transmembrane region" description="Helical" evidence="7">
    <location>
        <begin position="390"/>
        <end position="412"/>
    </location>
</feature>
<gene>
    <name evidence="8" type="ORF">CHGG_02307</name>
</gene>
<feature type="transmembrane region" description="Helical" evidence="7">
    <location>
        <begin position="350"/>
        <end position="378"/>
    </location>
</feature>
<dbReference type="GO" id="GO:0005886">
    <property type="term" value="C:plasma membrane"/>
    <property type="evidence" value="ECO:0007669"/>
    <property type="project" value="TreeGrafter"/>
</dbReference>
<feature type="transmembrane region" description="Helical" evidence="7">
    <location>
        <begin position="498"/>
        <end position="516"/>
    </location>
</feature>
<dbReference type="eggNOG" id="KOG0254">
    <property type="taxonomic scope" value="Eukaryota"/>
</dbReference>
<comment type="subcellular location">
    <subcellularLocation>
        <location evidence="1">Membrane</location>
        <topology evidence="1">Multi-pass membrane protein</topology>
    </subcellularLocation>
</comment>
<feature type="transmembrane region" description="Helical" evidence="7">
    <location>
        <begin position="140"/>
        <end position="160"/>
    </location>
</feature>
<feature type="transmembrane region" description="Helical" evidence="7">
    <location>
        <begin position="235"/>
        <end position="257"/>
    </location>
</feature>
<dbReference type="PANTHER" id="PTHR23501:SF193">
    <property type="entry name" value="MULTIDRUG TRANSPORTER, PUTATIVE (AFU_ORTHOLOGUE AFUA_8G00940)-RELATED"/>
    <property type="match status" value="1"/>
</dbReference>
<dbReference type="InParanoid" id="Q2HBU7"/>
<feature type="transmembrane region" description="Helical" evidence="7">
    <location>
        <begin position="424"/>
        <end position="447"/>
    </location>
</feature>
<dbReference type="GeneID" id="4388553"/>
<dbReference type="PANTHER" id="PTHR23501">
    <property type="entry name" value="MAJOR FACILITATOR SUPERFAMILY"/>
    <property type="match status" value="1"/>
</dbReference>
<name>Q2HBU7_CHAGB</name>
<dbReference type="SUPFAM" id="SSF103473">
    <property type="entry name" value="MFS general substrate transporter"/>
    <property type="match status" value="1"/>
</dbReference>
<dbReference type="OMA" id="VLWGMGW"/>
<evidence type="ECO:0000256" key="3">
    <source>
        <dbReference type="ARBA" id="ARBA00022692"/>
    </source>
</evidence>
<evidence type="ECO:0000256" key="1">
    <source>
        <dbReference type="ARBA" id="ARBA00004141"/>
    </source>
</evidence>
<evidence type="ECO:0000313" key="8">
    <source>
        <dbReference type="EMBL" id="EAQ90372.1"/>
    </source>
</evidence>
<evidence type="ECO:0000313" key="9">
    <source>
        <dbReference type="Proteomes" id="UP000001056"/>
    </source>
</evidence>
<dbReference type="InterPro" id="IPR011701">
    <property type="entry name" value="MFS"/>
</dbReference>
<keyword evidence="4 7" id="KW-1133">Transmembrane helix</keyword>
<proteinExistence type="inferred from homology"/>
<dbReference type="VEuPathDB" id="FungiDB:CHGG_02307"/>
<dbReference type="InterPro" id="IPR036259">
    <property type="entry name" value="MFS_trans_sf"/>
</dbReference>
<evidence type="ECO:0008006" key="10">
    <source>
        <dbReference type="Google" id="ProtNLM"/>
    </source>
</evidence>
<dbReference type="GO" id="GO:0022857">
    <property type="term" value="F:transmembrane transporter activity"/>
    <property type="evidence" value="ECO:0007669"/>
    <property type="project" value="InterPro"/>
</dbReference>
<keyword evidence="3 7" id="KW-0812">Transmembrane</keyword>
<dbReference type="Gene3D" id="1.20.1250.20">
    <property type="entry name" value="MFS general substrate transporter like domains"/>
    <property type="match status" value="1"/>
</dbReference>
<dbReference type="FunCoup" id="Q2HBU7">
    <property type="interactions" value="56"/>
</dbReference>
<feature type="transmembrane region" description="Helical" evidence="7">
    <location>
        <begin position="114"/>
        <end position="134"/>
    </location>
</feature>
<dbReference type="Proteomes" id="UP000001056">
    <property type="component" value="Unassembled WGS sequence"/>
</dbReference>
<dbReference type="Pfam" id="PF07690">
    <property type="entry name" value="MFS_1"/>
    <property type="match status" value="1"/>
</dbReference>
<dbReference type="OrthoDB" id="10021397at2759"/>
<dbReference type="HOGENOM" id="CLU_000960_22_1_1"/>
<reference evidence="9" key="1">
    <citation type="journal article" date="2015" name="Genome Announc.">
        <title>Draft genome sequence of the cellulolytic fungus Chaetomium globosum.</title>
        <authorList>
            <person name="Cuomo C.A."/>
            <person name="Untereiner W.A."/>
            <person name="Ma L.-J."/>
            <person name="Grabherr M."/>
            <person name="Birren B.W."/>
        </authorList>
    </citation>
    <scope>NUCLEOTIDE SEQUENCE [LARGE SCALE GENOMIC DNA]</scope>
    <source>
        <strain evidence="9">ATCC 6205 / CBS 148.51 / DSM 1962 / NBRC 6347 / NRRL 1970</strain>
    </source>
</reference>
<sequence>MDREKAPSTVTAMPSGNPPPARDGPETETPPSEDPSVPDKEVIQPDEQEYVTGFKLAIIVASVALACFLMLLDTMIISTAIPRITDTFNSLPDVGCAAPQPLTGKIYTHFNTKWSFFVFFGIFEIGSVLCGAAVSSAMLIVGRAVAGFGAAGIINGAITIISSCAPLEKRPVNQLGLVAGPLIGGAFTSYTTWRWCFYVNLPVGAVAVLALLILRIPEQTKKQNPLVVLQNLHHYLDLLGFVLFAPAVLQLLLALQYGGSQYPWNSSRVIGLFCGSAANFVVWLLWNRYKGDDALLPPSMVKQTAVWASGLYQAFMISAVYGATFFLPIYFQAINDASPMMSGVYLLPTILPQLFAAGYVIYLAIPGTILLSIGSGLYSILRPGSPTGWWVGFQIIAGFGSGLSMQLAILAVQAAVGADNLATGMAFVIFAQSLGPAIMLALCDVIFDASLRSGLQARVGHLDTEAIIRAGATGFRAIVPAVDLPAIVMVIADSVDRVFYLVAAVAAVCGVVLWGMGWTDLRRREEGGAAGDVEGGKEKASELA</sequence>
<organism evidence="8 9">
    <name type="scientific">Chaetomium globosum (strain ATCC 6205 / CBS 148.51 / DSM 1962 / NBRC 6347 / NRRL 1970)</name>
    <name type="common">Soil fungus</name>
    <dbReference type="NCBI Taxonomy" id="306901"/>
    <lineage>
        <taxon>Eukaryota</taxon>
        <taxon>Fungi</taxon>
        <taxon>Dikarya</taxon>
        <taxon>Ascomycota</taxon>
        <taxon>Pezizomycotina</taxon>
        <taxon>Sordariomycetes</taxon>
        <taxon>Sordariomycetidae</taxon>
        <taxon>Sordariales</taxon>
        <taxon>Chaetomiaceae</taxon>
        <taxon>Chaetomium</taxon>
    </lineage>
</organism>
<protein>
    <recommendedName>
        <fullName evidence="10">Major facilitator superfamily (MFS) profile domain-containing protein</fullName>
    </recommendedName>
</protein>
<dbReference type="AlphaFoldDB" id="Q2HBU7"/>
<evidence type="ECO:0000256" key="4">
    <source>
        <dbReference type="ARBA" id="ARBA00022989"/>
    </source>
</evidence>
<accession>Q2HBU7</accession>
<evidence type="ECO:0000256" key="5">
    <source>
        <dbReference type="ARBA" id="ARBA00023136"/>
    </source>
</evidence>
<feature type="transmembrane region" description="Helical" evidence="7">
    <location>
        <begin position="306"/>
        <end position="330"/>
    </location>
</feature>
<evidence type="ECO:0000256" key="7">
    <source>
        <dbReference type="SAM" id="Phobius"/>
    </source>
</evidence>
<keyword evidence="5 7" id="KW-0472">Membrane</keyword>
<comment type="similarity">
    <text evidence="2">Belongs to the major facilitator superfamily. TCR/Tet family.</text>
</comment>
<feature type="transmembrane region" description="Helical" evidence="7">
    <location>
        <begin position="197"/>
        <end position="214"/>
    </location>
</feature>
<feature type="transmembrane region" description="Helical" evidence="7">
    <location>
        <begin position="54"/>
        <end position="72"/>
    </location>
</feature>
<dbReference type="EMBL" id="CH408030">
    <property type="protein sequence ID" value="EAQ90372.1"/>
    <property type="molecule type" value="Genomic_DNA"/>
</dbReference>
<keyword evidence="9" id="KW-1185">Reference proteome</keyword>
<feature type="region of interest" description="Disordered" evidence="6">
    <location>
        <begin position="1"/>
        <end position="40"/>
    </location>
</feature>
<evidence type="ECO:0000256" key="6">
    <source>
        <dbReference type="SAM" id="MobiDB-lite"/>
    </source>
</evidence>
<dbReference type="RefSeq" id="XP_001228823.1">
    <property type="nucleotide sequence ID" value="XM_001228822.1"/>
</dbReference>
<feature type="transmembrane region" description="Helical" evidence="7">
    <location>
        <begin position="467"/>
        <end position="492"/>
    </location>
</feature>
<feature type="transmembrane region" description="Helical" evidence="7">
    <location>
        <begin position="269"/>
        <end position="286"/>
    </location>
</feature>